<evidence type="ECO:0000256" key="13">
    <source>
        <dbReference type="PROSITE-ProRule" id="PRU01389"/>
    </source>
</evidence>
<dbReference type="GO" id="GO:0008270">
    <property type="term" value="F:zinc ion binding"/>
    <property type="evidence" value="ECO:0007669"/>
    <property type="project" value="UniProtKB-KW"/>
</dbReference>
<feature type="compositionally biased region" description="Basic residues" evidence="14">
    <location>
        <begin position="506"/>
        <end position="522"/>
    </location>
</feature>
<dbReference type="Gene3D" id="1.25.40.20">
    <property type="entry name" value="Ankyrin repeat-containing domain"/>
    <property type="match status" value="1"/>
</dbReference>
<dbReference type="InterPro" id="IPR036236">
    <property type="entry name" value="Znf_C2H2_sf"/>
</dbReference>
<gene>
    <name evidence="16" type="ORF">LIER_23891</name>
</gene>
<comment type="similarity">
    <text evidence="2 13">Belongs to the ANKZF1/VMS1 family.</text>
</comment>
<dbReference type="Pfam" id="PF18716">
    <property type="entry name" value="VATC"/>
    <property type="match status" value="1"/>
</dbReference>
<keyword evidence="5" id="KW-0479">Metal-binding</keyword>
<evidence type="ECO:0000256" key="9">
    <source>
        <dbReference type="ARBA" id="ARBA00022801"/>
    </source>
</evidence>
<keyword evidence="11" id="KW-0040">ANK repeat</keyword>
<evidence type="ECO:0000313" key="16">
    <source>
        <dbReference type="EMBL" id="GAA0169390.1"/>
    </source>
</evidence>
<dbReference type="SUPFAM" id="SSF57667">
    <property type="entry name" value="beta-beta-alpha zinc fingers"/>
    <property type="match status" value="1"/>
</dbReference>
<evidence type="ECO:0000256" key="2">
    <source>
        <dbReference type="ARBA" id="ARBA00009262"/>
    </source>
</evidence>
<dbReference type="GO" id="GO:0005737">
    <property type="term" value="C:cytoplasm"/>
    <property type="evidence" value="ECO:0007669"/>
    <property type="project" value="UniProtKB-SubCell"/>
</dbReference>
<evidence type="ECO:0000256" key="1">
    <source>
        <dbReference type="ARBA" id="ARBA00004496"/>
    </source>
</evidence>
<dbReference type="Pfam" id="PF18826">
    <property type="entry name" value="bVLRF1"/>
    <property type="match status" value="1"/>
</dbReference>
<evidence type="ECO:0000259" key="15">
    <source>
        <dbReference type="PROSITE" id="PS52044"/>
    </source>
</evidence>
<feature type="region of interest" description="Disordered" evidence="14">
    <location>
        <begin position="488"/>
        <end position="612"/>
    </location>
</feature>
<comment type="subcellular location">
    <subcellularLocation>
        <location evidence="1">Cytoplasm</location>
    </subcellularLocation>
</comment>
<dbReference type="EMBL" id="BAABME010006830">
    <property type="protein sequence ID" value="GAA0169390.1"/>
    <property type="molecule type" value="Genomic_DNA"/>
</dbReference>
<feature type="domain" description="VLRF1" evidence="15">
    <location>
        <begin position="203"/>
        <end position="344"/>
    </location>
</feature>
<keyword evidence="8" id="KW-0863">Zinc-finger</keyword>
<sequence length="651" mass="72970">MASGAQRPRSVFEVPGEYFECCRVLPSPTSSAPLPLPLSETHEEDKPENDMGMQRWSCNICKADFDSLIDQRSHFKSDFHRFNVKLSVAGKDTIAEEDFGETLSESLCKDYDISSISGSDDEYDKDNVKAVHRGSVRNVKNKLFLQLQNGDRVWVYRSLLIGDSESVSFDNDKATDKDDGGNILRETEVIRRLNNLIHESGDNSKLRVVLLLRGGHFAGCVFEGNTVVAHKTFHRYVVRAKAGKKQSSKDASGRSIHSAGAALRRYNEFALKKDIEELFAAWKPYFSSSSSIFIYAPSSNRQLFFDGEKSYFVCQHHAIRNIPLTVRRPTYKEARRIYNILTQVSYDIEEESTTTSKVVSQNISLESDESLQSTRMVMKEDTDGKGSVKHVSGDEKLQTEDVHASSESGSDRDQSGVSTDLHEAAKSGDAQKVLELLENDLDPCALDERARTPYMLATEKEVRNTFRRFMASNLEKWDWHAAKVPSPLTKEMEESQAAKQAEKDAKKKARAKELKKIRKAKEKKAQAEAAQPQTTSNKHGASSQVKGQSQSSGWLKISKEEEHKKSQETEREKRAAAAERRIAAMAALKEQDDTKASQAPSSSQPTSKTTSDGLCSCCYSSLAGKVPFHRYNYKYCSSTCMHMHKDILEDG</sequence>
<comment type="caution">
    <text evidence="16">The sequence shown here is derived from an EMBL/GenBank/DDBJ whole genome shotgun (WGS) entry which is preliminary data.</text>
</comment>
<accession>A0AAV3QZC8</accession>
<evidence type="ECO:0000313" key="17">
    <source>
        <dbReference type="Proteomes" id="UP001454036"/>
    </source>
</evidence>
<feature type="region of interest" description="Disordered" evidence="14">
    <location>
        <begin position="379"/>
        <end position="426"/>
    </location>
</feature>
<evidence type="ECO:0000256" key="11">
    <source>
        <dbReference type="ARBA" id="ARBA00023043"/>
    </source>
</evidence>
<evidence type="ECO:0000256" key="7">
    <source>
        <dbReference type="ARBA" id="ARBA00022759"/>
    </source>
</evidence>
<feature type="compositionally biased region" description="Low complexity" evidence="14">
    <location>
        <begin position="596"/>
        <end position="611"/>
    </location>
</feature>
<comment type="domain">
    <text evidence="13">The VLRF1 domain mediates binding to the 60S ribosomal subunit.</text>
</comment>
<dbReference type="InterPro" id="IPR041175">
    <property type="entry name" value="VLRF1/Vms1"/>
</dbReference>
<dbReference type="GO" id="GO:0004519">
    <property type="term" value="F:endonuclease activity"/>
    <property type="evidence" value="ECO:0007669"/>
    <property type="project" value="UniProtKB-KW"/>
</dbReference>
<dbReference type="InterPro" id="IPR041540">
    <property type="entry name" value="VATC"/>
</dbReference>
<dbReference type="InterPro" id="IPR047139">
    <property type="entry name" value="ANKZ1/VMS1"/>
</dbReference>
<evidence type="ECO:0000256" key="8">
    <source>
        <dbReference type="ARBA" id="ARBA00022771"/>
    </source>
</evidence>
<evidence type="ECO:0000256" key="4">
    <source>
        <dbReference type="ARBA" id="ARBA00022722"/>
    </source>
</evidence>
<evidence type="ECO:0000256" key="10">
    <source>
        <dbReference type="ARBA" id="ARBA00022833"/>
    </source>
</evidence>
<proteinExistence type="inferred from homology"/>
<evidence type="ECO:0000256" key="12">
    <source>
        <dbReference type="ARBA" id="ARBA00023054"/>
    </source>
</evidence>
<keyword evidence="4 13" id="KW-0540">Nuclease</keyword>
<keyword evidence="10" id="KW-0862">Zinc</keyword>
<dbReference type="PANTHER" id="PTHR16036:SF2">
    <property type="entry name" value="TRNA ENDONUCLEASE ANKZF1"/>
    <property type="match status" value="1"/>
</dbReference>
<protein>
    <recommendedName>
        <fullName evidence="15">VLRF1 domain-containing protein</fullName>
    </recommendedName>
</protein>
<keyword evidence="17" id="KW-1185">Reference proteome</keyword>
<organism evidence="16 17">
    <name type="scientific">Lithospermum erythrorhizon</name>
    <name type="common">Purple gromwell</name>
    <name type="synonym">Lithospermum officinale var. erythrorhizon</name>
    <dbReference type="NCBI Taxonomy" id="34254"/>
    <lineage>
        <taxon>Eukaryota</taxon>
        <taxon>Viridiplantae</taxon>
        <taxon>Streptophyta</taxon>
        <taxon>Embryophyta</taxon>
        <taxon>Tracheophyta</taxon>
        <taxon>Spermatophyta</taxon>
        <taxon>Magnoliopsida</taxon>
        <taxon>eudicotyledons</taxon>
        <taxon>Gunneridae</taxon>
        <taxon>Pentapetalae</taxon>
        <taxon>asterids</taxon>
        <taxon>lamiids</taxon>
        <taxon>Boraginales</taxon>
        <taxon>Boraginaceae</taxon>
        <taxon>Boraginoideae</taxon>
        <taxon>Lithospermeae</taxon>
        <taxon>Lithospermum</taxon>
    </lineage>
</organism>
<dbReference type="AlphaFoldDB" id="A0AAV3QZC8"/>
<evidence type="ECO:0000256" key="14">
    <source>
        <dbReference type="SAM" id="MobiDB-lite"/>
    </source>
</evidence>
<name>A0AAV3QZC8_LITER</name>
<feature type="compositionally biased region" description="Low complexity" evidence="14">
    <location>
        <begin position="540"/>
        <end position="553"/>
    </location>
</feature>
<feature type="compositionally biased region" description="Basic and acidic residues" evidence="14">
    <location>
        <begin position="40"/>
        <end position="49"/>
    </location>
</feature>
<feature type="active site" evidence="13">
    <location>
        <position position="246"/>
    </location>
</feature>
<dbReference type="InterPro" id="IPR036770">
    <property type="entry name" value="Ankyrin_rpt-contain_sf"/>
</dbReference>
<feature type="compositionally biased region" description="Basic and acidic residues" evidence="14">
    <location>
        <begin position="557"/>
        <end position="582"/>
    </location>
</feature>
<evidence type="ECO:0000256" key="3">
    <source>
        <dbReference type="ARBA" id="ARBA00022490"/>
    </source>
</evidence>
<keyword evidence="3 13" id="KW-0963">Cytoplasm</keyword>
<dbReference type="GO" id="GO:0036503">
    <property type="term" value="P:ERAD pathway"/>
    <property type="evidence" value="ECO:0007669"/>
    <property type="project" value="TreeGrafter"/>
</dbReference>
<dbReference type="PROSITE" id="PS52044">
    <property type="entry name" value="VLRF1"/>
    <property type="match status" value="1"/>
</dbReference>
<evidence type="ECO:0000256" key="6">
    <source>
        <dbReference type="ARBA" id="ARBA00022737"/>
    </source>
</evidence>
<keyword evidence="12" id="KW-0175">Coiled coil</keyword>
<dbReference type="GO" id="GO:0016787">
    <property type="term" value="F:hydrolase activity"/>
    <property type="evidence" value="ECO:0007669"/>
    <property type="project" value="UniProtKB-KW"/>
</dbReference>
<dbReference type="Proteomes" id="UP001454036">
    <property type="component" value="Unassembled WGS sequence"/>
</dbReference>
<feature type="region of interest" description="Disordered" evidence="14">
    <location>
        <begin position="32"/>
        <end position="51"/>
    </location>
</feature>
<evidence type="ECO:0000256" key="5">
    <source>
        <dbReference type="ARBA" id="ARBA00022723"/>
    </source>
</evidence>
<keyword evidence="9 13" id="KW-0378">Hydrolase</keyword>
<keyword evidence="7 13" id="KW-0255">Endonuclease</keyword>
<reference evidence="16 17" key="1">
    <citation type="submission" date="2024-01" db="EMBL/GenBank/DDBJ databases">
        <title>The complete chloroplast genome sequence of Lithospermum erythrorhizon: insights into the phylogenetic relationship among Boraginaceae species and the maternal lineages of purple gromwells.</title>
        <authorList>
            <person name="Okada T."/>
            <person name="Watanabe K."/>
        </authorList>
    </citation>
    <scope>NUCLEOTIDE SEQUENCE [LARGE SCALE GENOMIC DNA]</scope>
</reference>
<dbReference type="PANTHER" id="PTHR16036">
    <property type="entry name" value="ANKYRIN REPEAT AND ZINC FINGER DOMAIN-CONTAINING PROTEIN 1"/>
    <property type="match status" value="1"/>
</dbReference>
<keyword evidence="6" id="KW-0677">Repeat</keyword>
<dbReference type="SUPFAM" id="SSF48403">
    <property type="entry name" value="Ankyrin repeat"/>
    <property type="match status" value="1"/>
</dbReference>